<dbReference type="PANTHER" id="PTHR23291:SF50">
    <property type="entry name" value="PROTEIN LIFEGUARD 4"/>
    <property type="match status" value="1"/>
</dbReference>
<dbReference type="PANTHER" id="PTHR23291">
    <property type="entry name" value="BAX INHIBITOR-RELATED"/>
    <property type="match status" value="1"/>
</dbReference>
<protein>
    <recommendedName>
        <fullName evidence="9">Transmembrane BAX inhibitor motif-containing protein</fullName>
    </recommendedName>
</protein>
<dbReference type="GO" id="GO:0030968">
    <property type="term" value="P:endoplasmic reticulum unfolded protein response"/>
    <property type="evidence" value="ECO:0007669"/>
    <property type="project" value="EnsemblFungi"/>
</dbReference>
<dbReference type="GO" id="GO:0005739">
    <property type="term" value="C:mitochondrion"/>
    <property type="evidence" value="ECO:0007669"/>
    <property type="project" value="EnsemblFungi"/>
</dbReference>
<gene>
    <name evidence="7" type="ORF">OIDMADRAFT_37349</name>
</gene>
<name>A0A0C3I0T8_OIDMZ</name>
<evidence type="ECO:0000313" key="8">
    <source>
        <dbReference type="Proteomes" id="UP000054321"/>
    </source>
</evidence>
<evidence type="ECO:0000256" key="1">
    <source>
        <dbReference type="ARBA" id="ARBA00004141"/>
    </source>
</evidence>
<dbReference type="CDD" id="cd10429">
    <property type="entry name" value="GAAP_like"/>
    <property type="match status" value="1"/>
</dbReference>
<dbReference type="InParanoid" id="A0A0C3I0T8"/>
<dbReference type="GO" id="GO:0006915">
    <property type="term" value="P:apoptotic process"/>
    <property type="evidence" value="ECO:0007669"/>
    <property type="project" value="EnsemblFungi"/>
</dbReference>
<feature type="transmembrane region" description="Helical" evidence="5">
    <location>
        <begin position="196"/>
        <end position="216"/>
    </location>
</feature>
<keyword evidence="8" id="KW-1185">Reference proteome</keyword>
<feature type="transmembrane region" description="Helical" evidence="5">
    <location>
        <begin position="79"/>
        <end position="100"/>
    </location>
</feature>
<feature type="region of interest" description="Disordered" evidence="6">
    <location>
        <begin position="1"/>
        <end position="46"/>
    </location>
</feature>
<evidence type="ECO:0008006" key="9">
    <source>
        <dbReference type="Google" id="ProtNLM"/>
    </source>
</evidence>
<dbReference type="GO" id="GO:0005783">
    <property type="term" value="C:endoplasmic reticulum"/>
    <property type="evidence" value="ECO:0007669"/>
    <property type="project" value="EnsemblFungi"/>
</dbReference>
<dbReference type="GO" id="GO:0016020">
    <property type="term" value="C:membrane"/>
    <property type="evidence" value="ECO:0007669"/>
    <property type="project" value="UniProtKB-SubCell"/>
</dbReference>
<sequence length="280" mass="31094">MAANTRYSPAPQRDSFDETSRYSQAPPSYAGPQPSTSDDDAALLGGPRHAGDNVPDDFKFGGSVAEATIDIRMAFVRKVYAILTVQLVATAVLSSISFYSTSYKGWIQNNQWMMWISLFGAIGFMGLTYWKRKSYPTNLLFLAGFTGLEAYAISVVTSFYSSRIVLQAVLLTAGIFIGLTLFACQTKYDFTSWMPYLFGGVWALILFGFMASFFTYNSTVELAYSGLAALIFSAYILVDTQLVLKHYHVEEEIAAAISLYLDIINLFLAILRILNNQQNN</sequence>
<keyword evidence="4 5" id="KW-0472">Membrane</keyword>
<keyword evidence="3 5" id="KW-1133">Transmembrane helix</keyword>
<reference evidence="8" key="2">
    <citation type="submission" date="2015-01" db="EMBL/GenBank/DDBJ databases">
        <title>Evolutionary Origins and Diversification of the Mycorrhizal Mutualists.</title>
        <authorList>
            <consortium name="DOE Joint Genome Institute"/>
            <consortium name="Mycorrhizal Genomics Consortium"/>
            <person name="Kohler A."/>
            <person name="Kuo A."/>
            <person name="Nagy L.G."/>
            <person name="Floudas D."/>
            <person name="Copeland A."/>
            <person name="Barry K.W."/>
            <person name="Cichocki N."/>
            <person name="Veneault-Fourrey C."/>
            <person name="LaButti K."/>
            <person name="Lindquist E.A."/>
            <person name="Lipzen A."/>
            <person name="Lundell T."/>
            <person name="Morin E."/>
            <person name="Murat C."/>
            <person name="Riley R."/>
            <person name="Ohm R."/>
            <person name="Sun H."/>
            <person name="Tunlid A."/>
            <person name="Henrissat B."/>
            <person name="Grigoriev I.V."/>
            <person name="Hibbett D.S."/>
            <person name="Martin F."/>
        </authorList>
    </citation>
    <scope>NUCLEOTIDE SEQUENCE [LARGE SCALE GENOMIC DNA]</scope>
    <source>
        <strain evidence="8">Zn</strain>
    </source>
</reference>
<proteinExistence type="inferred from homology"/>
<evidence type="ECO:0000256" key="3">
    <source>
        <dbReference type="ARBA" id="ARBA00022989"/>
    </source>
</evidence>
<keyword evidence="2 5" id="KW-0812">Transmembrane</keyword>
<dbReference type="STRING" id="913774.A0A0C3I0T8"/>
<evidence type="ECO:0000256" key="4">
    <source>
        <dbReference type="ARBA" id="ARBA00023136"/>
    </source>
</evidence>
<dbReference type="AlphaFoldDB" id="A0A0C3I0T8"/>
<organism evidence="7 8">
    <name type="scientific">Oidiodendron maius (strain Zn)</name>
    <dbReference type="NCBI Taxonomy" id="913774"/>
    <lineage>
        <taxon>Eukaryota</taxon>
        <taxon>Fungi</taxon>
        <taxon>Dikarya</taxon>
        <taxon>Ascomycota</taxon>
        <taxon>Pezizomycotina</taxon>
        <taxon>Leotiomycetes</taxon>
        <taxon>Leotiomycetes incertae sedis</taxon>
        <taxon>Myxotrichaceae</taxon>
        <taxon>Oidiodendron</taxon>
    </lineage>
</organism>
<dbReference type="HOGENOM" id="CLU_058671_0_0_1"/>
<dbReference type="OrthoDB" id="7933078at2759"/>
<dbReference type="InterPro" id="IPR006214">
    <property type="entry name" value="Bax_inhibitor_1-related"/>
</dbReference>
<feature type="transmembrane region" description="Helical" evidence="5">
    <location>
        <begin position="139"/>
        <end position="158"/>
    </location>
</feature>
<comment type="similarity">
    <text evidence="5">Belongs to the BI1 family.</text>
</comment>
<evidence type="ECO:0000256" key="2">
    <source>
        <dbReference type="ARBA" id="ARBA00022692"/>
    </source>
</evidence>
<dbReference type="Proteomes" id="UP000054321">
    <property type="component" value="Unassembled WGS sequence"/>
</dbReference>
<reference evidence="7 8" key="1">
    <citation type="submission" date="2014-04" db="EMBL/GenBank/DDBJ databases">
        <authorList>
            <consortium name="DOE Joint Genome Institute"/>
            <person name="Kuo A."/>
            <person name="Martino E."/>
            <person name="Perotto S."/>
            <person name="Kohler A."/>
            <person name="Nagy L.G."/>
            <person name="Floudas D."/>
            <person name="Copeland A."/>
            <person name="Barry K.W."/>
            <person name="Cichocki N."/>
            <person name="Veneault-Fourrey C."/>
            <person name="LaButti K."/>
            <person name="Lindquist E.A."/>
            <person name="Lipzen A."/>
            <person name="Lundell T."/>
            <person name="Morin E."/>
            <person name="Murat C."/>
            <person name="Sun H."/>
            <person name="Tunlid A."/>
            <person name="Henrissat B."/>
            <person name="Grigoriev I.V."/>
            <person name="Hibbett D.S."/>
            <person name="Martin F."/>
            <person name="Nordberg H.P."/>
            <person name="Cantor M.N."/>
            <person name="Hua S.X."/>
        </authorList>
    </citation>
    <scope>NUCLEOTIDE SEQUENCE [LARGE SCALE GENOMIC DNA]</scope>
    <source>
        <strain evidence="7 8">Zn</strain>
    </source>
</reference>
<evidence type="ECO:0000256" key="6">
    <source>
        <dbReference type="SAM" id="MobiDB-lite"/>
    </source>
</evidence>
<feature type="transmembrane region" description="Helical" evidence="5">
    <location>
        <begin position="112"/>
        <end position="130"/>
    </location>
</feature>
<dbReference type="Pfam" id="PF01027">
    <property type="entry name" value="Bax1-I"/>
    <property type="match status" value="1"/>
</dbReference>
<accession>A0A0C3I0T8</accession>
<evidence type="ECO:0000256" key="5">
    <source>
        <dbReference type="RuleBase" id="RU004379"/>
    </source>
</evidence>
<comment type="subcellular location">
    <subcellularLocation>
        <location evidence="1">Membrane</location>
        <topology evidence="1">Multi-pass membrane protein</topology>
    </subcellularLocation>
</comment>
<evidence type="ECO:0000313" key="7">
    <source>
        <dbReference type="EMBL" id="KIN08057.1"/>
    </source>
</evidence>
<dbReference type="GO" id="GO:0019722">
    <property type="term" value="P:calcium-mediated signaling"/>
    <property type="evidence" value="ECO:0007669"/>
    <property type="project" value="EnsemblFungi"/>
</dbReference>
<dbReference type="EMBL" id="KN832870">
    <property type="protein sequence ID" value="KIN08057.1"/>
    <property type="molecule type" value="Genomic_DNA"/>
</dbReference>
<feature type="transmembrane region" description="Helical" evidence="5">
    <location>
        <begin position="253"/>
        <end position="274"/>
    </location>
</feature>
<dbReference type="GO" id="GO:0000324">
    <property type="term" value="C:fungal-type vacuole"/>
    <property type="evidence" value="ECO:0007669"/>
    <property type="project" value="EnsemblFungi"/>
</dbReference>
<dbReference type="FunCoup" id="A0A0C3I0T8">
    <property type="interactions" value="650"/>
</dbReference>
<feature type="transmembrane region" description="Helical" evidence="5">
    <location>
        <begin position="164"/>
        <end position="184"/>
    </location>
</feature>